<dbReference type="EMBL" id="JAHHIF010000010">
    <property type="protein sequence ID" value="MBW4544708.1"/>
    <property type="molecule type" value="Genomic_DNA"/>
</dbReference>
<dbReference type="Proteomes" id="UP000753908">
    <property type="component" value="Unassembled WGS sequence"/>
</dbReference>
<evidence type="ECO:0000313" key="2">
    <source>
        <dbReference type="Proteomes" id="UP000753908"/>
    </source>
</evidence>
<evidence type="ECO:0000313" key="1">
    <source>
        <dbReference type="EMBL" id="MBW4544708.1"/>
    </source>
</evidence>
<reference evidence="1" key="2">
    <citation type="journal article" date="2022" name="Microbiol. Resour. Announc.">
        <title>Metagenome Sequencing to Explore Phylogenomics of Terrestrial Cyanobacteria.</title>
        <authorList>
            <person name="Ward R.D."/>
            <person name="Stajich J.E."/>
            <person name="Johansen J.R."/>
            <person name="Huntemann M."/>
            <person name="Clum A."/>
            <person name="Foster B."/>
            <person name="Foster B."/>
            <person name="Roux S."/>
            <person name="Palaniappan K."/>
            <person name="Varghese N."/>
            <person name="Mukherjee S."/>
            <person name="Reddy T.B.K."/>
            <person name="Daum C."/>
            <person name="Copeland A."/>
            <person name="Chen I.A."/>
            <person name="Ivanova N.N."/>
            <person name="Kyrpides N.C."/>
            <person name="Shapiro N."/>
            <person name="Eloe-Fadrosh E.A."/>
            <person name="Pietrasiak N."/>
        </authorList>
    </citation>
    <scope>NUCLEOTIDE SEQUENCE</scope>
    <source>
        <strain evidence="1">CPER-KK1</strain>
    </source>
</reference>
<accession>A0A951U8W4</accession>
<proteinExistence type="predicted"/>
<organism evidence="1 2">
    <name type="scientific">Symplocastrum torsivum CPER-KK1</name>
    <dbReference type="NCBI Taxonomy" id="450513"/>
    <lineage>
        <taxon>Bacteria</taxon>
        <taxon>Bacillati</taxon>
        <taxon>Cyanobacteriota</taxon>
        <taxon>Cyanophyceae</taxon>
        <taxon>Oscillatoriophycideae</taxon>
        <taxon>Oscillatoriales</taxon>
        <taxon>Microcoleaceae</taxon>
        <taxon>Symplocastrum</taxon>
    </lineage>
</organism>
<dbReference type="AlphaFoldDB" id="A0A951U8W4"/>
<sequence length="212" mass="23152">MKHIFPIGLMALLAIGCTSINPAISTQKVNLPEAAAPISIAQSTSSPNPAARRQTPQARNVYRSARFKLGFRYPNGYVVDSSQENLQPKPGESLQGTINIWKDADYQAIKSQSFEGGEYPPNISISVHSNAEQLSLSQWRDRLSIGTNNSRTATVAGQEALAYKSDGLYGFDNIVLATPDGRSVIHLSRGYIDPSDPSIQAFEQIVLSFRVR</sequence>
<gene>
    <name evidence="1" type="ORF">KME25_09745</name>
</gene>
<evidence type="ECO:0008006" key="3">
    <source>
        <dbReference type="Google" id="ProtNLM"/>
    </source>
</evidence>
<name>A0A951U8W4_9CYAN</name>
<reference evidence="1" key="1">
    <citation type="submission" date="2021-05" db="EMBL/GenBank/DDBJ databases">
        <authorList>
            <person name="Pietrasiak N."/>
            <person name="Ward R."/>
            <person name="Stajich J.E."/>
            <person name="Kurbessoian T."/>
        </authorList>
    </citation>
    <scope>NUCLEOTIDE SEQUENCE</scope>
    <source>
        <strain evidence="1">CPER-KK1</strain>
    </source>
</reference>
<protein>
    <recommendedName>
        <fullName evidence="3">Lipoprotein</fullName>
    </recommendedName>
</protein>
<dbReference type="PROSITE" id="PS51257">
    <property type="entry name" value="PROKAR_LIPOPROTEIN"/>
    <property type="match status" value="1"/>
</dbReference>
<comment type="caution">
    <text evidence="1">The sequence shown here is derived from an EMBL/GenBank/DDBJ whole genome shotgun (WGS) entry which is preliminary data.</text>
</comment>